<dbReference type="SUPFAM" id="SSF53244">
    <property type="entry name" value="MurD-like peptide ligases, peptide-binding domain"/>
    <property type="match status" value="1"/>
</dbReference>
<dbReference type="PANTHER" id="PTHR23135:SF4">
    <property type="entry name" value="UDP-N-ACETYLMURAMOYL-L-ALANYL-D-GLUTAMATE--2,6-DIAMINOPIMELATE LIGASE MURE HOMOLOG, CHLOROPLASTIC"/>
    <property type="match status" value="1"/>
</dbReference>
<comment type="caution">
    <text evidence="2">The sequence shown here is derived from an EMBL/GenBank/DDBJ whole genome shotgun (WGS) entry which is preliminary data.</text>
</comment>
<dbReference type="InterPro" id="IPR004101">
    <property type="entry name" value="Mur_ligase_C"/>
</dbReference>
<feature type="domain" description="Mur ligase C-terminal" evidence="1">
    <location>
        <begin position="46"/>
        <end position="170"/>
    </location>
</feature>
<sequence>RCKVELPLAGEIQALNAITALGLAIKTGVTPDKALEGLTHLQGVPGRMQLAGHSPTGAPVFIDFAHTPDGLETLLRSLRPHTQGALVIVFGCGGDRDKGKRPKMGEIAARLADRVIVTDDNPRTENAASIRRQVLRGCPEAREIGDRREAIAQAIGGLEEGDCLVIAGKGHEQGQIVGKTVIPFSDLDVARELLLSGAAE</sequence>
<dbReference type="Proteomes" id="UP000885806">
    <property type="component" value="Unassembled WGS sequence"/>
</dbReference>
<dbReference type="AlphaFoldDB" id="A0A7V5NY02"/>
<protein>
    <submittedName>
        <fullName evidence="2">UDP-N-acetylmuramoyl-L-alanyl-D-glutamate--2, 6-diaminopimelate ligase</fullName>
    </submittedName>
</protein>
<organism evidence="2">
    <name type="scientific">Hellea balneolensis</name>
    <dbReference type="NCBI Taxonomy" id="287478"/>
    <lineage>
        <taxon>Bacteria</taxon>
        <taxon>Pseudomonadati</taxon>
        <taxon>Pseudomonadota</taxon>
        <taxon>Alphaproteobacteria</taxon>
        <taxon>Maricaulales</taxon>
        <taxon>Robiginitomaculaceae</taxon>
        <taxon>Hellea</taxon>
    </lineage>
</organism>
<dbReference type="Gene3D" id="3.90.190.20">
    <property type="entry name" value="Mur ligase, C-terminal domain"/>
    <property type="match status" value="1"/>
</dbReference>
<dbReference type="SUPFAM" id="SSF53623">
    <property type="entry name" value="MurD-like peptide ligases, catalytic domain"/>
    <property type="match status" value="1"/>
</dbReference>
<feature type="non-terminal residue" evidence="2">
    <location>
        <position position="1"/>
    </location>
</feature>
<reference evidence="2" key="1">
    <citation type="journal article" date="2020" name="mSystems">
        <title>Genome- and Community-Level Interaction Insights into Carbon Utilization and Element Cycling Functions of Hydrothermarchaeota in Hydrothermal Sediment.</title>
        <authorList>
            <person name="Zhou Z."/>
            <person name="Liu Y."/>
            <person name="Xu W."/>
            <person name="Pan J."/>
            <person name="Luo Z.H."/>
            <person name="Li M."/>
        </authorList>
    </citation>
    <scope>NUCLEOTIDE SEQUENCE [LARGE SCALE GENOMIC DNA]</scope>
    <source>
        <strain evidence="2">HyVt-538</strain>
    </source>
</reference>
<name>A0A7V5NY02_9PROT</name>
<dbReference type="InterPro" id="IPR036565">
    <property type="entry name" value="Mur-like_cat_sf"/>
</dbReference>
<keyword evidence="2" id="KW-0436">Ligase</keyword>
<dbReference type="PANTHER" id="PTHR23135">
    <property type="entry name" value="MUR LIGASE FAMILY MEMBER"/>
    <property type="match status" value="1"/>
</dbReference>
<dbReference type="Gene3D" id="3.40.1190.10">
    <property type="entry name" value="Mur-like, catalytic domain"/>
    <property type="match status" value="1"/>
</dbReference>
<proteinExistence type="predicted"/>
<evidence type="ECO:0000313" key="2">
    <source>
        <dbReference type="EMBL" id="HHI89106.1"/>
    </source>
</evidence>
<dbReference type="EMBL" id="DROP01000272">
    <property type="protein sequence ID" value="HHI89106.1"/>
    <property type="molecule type" value="Genomic_DNA"/>
</dbReference>
<evidence type="ECO:0000259" key="1">
    <source>
        <dbReference type="Pfam" id="PF02875"/>
    </source>
</evidence>
<dbReference type="InterPro" id="IPR036615">
    <property type="entry name" value="Mur_ligase_C_dom_sf"/>
</dbReference>
<accession>A0A7V5NY02</accession>
<dbReference type="GO" id="GO:0005524">
    <property type="term" value="F:ATP binding"/>
    <property type="evidence" value="ECO:0007669"/>
    <property type="project" value="InterPro"/>
</dbReference>
<dbReference type="Pfam" id="PF02875">
    <property type="entry name" value="Mur_ligase_C"/>
    <property type="match status" value="1"/>
</dbReference>
<dbReference type="GO" id="GO:0016881">
    <property type="term" value="F:acid-amino acid ligase activity"/>
    <property type="evidence" value="ECO:0007669"/>
    <property type="project" value="InterPro"/>
</dbReference>
<gene>
    <name evidence="2" type="ORF">ENK01_04050</name>
</gene>